<dbReference type="EMBL" id="MU003765">
    <property type="protein sequence ID" value="KAF2726321.1"/>
    <property type="molecule type" value="Genomic_DNA"/>
</dbReference>
<comment type="caution">
    <text evidence="1">The sequence shown here is derived from an EMBL/GenBank/DDBJ whole genome shotgun (WGS) entry which is preliminary data.</text>
</comment>
<reference evidence="1" key="1">
    <citation type="journal article" date="2020" name="Stud. Mycol.">
        <title>101 Dothideomycetes genomes: a test case for predicting lifestyles and emergence of pathogens.</title>
        <authorList>
            <person name="Haridas S."/>
            <person name="Albert R."/>
            <person name="Binder M."/>
            <person name="Bloem J."/>
            <person name="Labutti K."/>
            <person name="Salamov A."/>
            <person name="Andreopoulos B."/>
            <person name="Baker S."/>
            <person name="Barry K."/>
            <person name="Bills G."/>
            <person name="Bluhm B."/>
            <person name="Cannon C."/>
            <person name="Castanera R."/>
            <person name="Culley D."/>
            <person name="Daum C."/>
            <person name="Ezra D."/>
            <person name="Gonzalez J."/>
            <person name="Henrissat B."/>
            <person name="Kuo A."/>
            <person name="Liang C."/>
            <person name="Lipzen A."/>
            <person name="Lutzoni F."/>
            <person name="Magnuson J."/>
            <person name="Mondo S."/>
            <person name="Nolan M."/>
            <person name="Ohm R."/>
            <person name="Pangilinan J."/>
            <person name="Park H.-J."/>
            <person name="Ramirez L."/>
            <person name="Alfaro M."/>
            <person name="Sun H."/>
            <person name="Tritt A."/>
            <person name="Yoshinaga Y."/>
            <person name="Zwiers L.-H."/>
            <person name="Turgeon B."/>
            <person name="Goodwin S."/>
            <person name="Spatafora J."/>
            <person name="Crous P."/>
            <person name="Grigoriev I."/>
        </authorList>
    </citation>
    <scope>NUCLEOTIDE SEQUENCE</scope>
    <source>
        <strain evidence="1">CBS 116435</strain>
    </source>
</reference>
<name>A0A9P4QK05_9PEZI</name>
<evidence type="ECO:0000313" key="1">
    <source>
        <dbReference type="EMBL" id="KAF2726321.1"/>
    </source>
</evidence>
<organism evidence="1 2">
    <name type="scientific">Polychaeton citri CBS 116435</name>
    <dbReference type="NCBI Taxonomy" id="1314669"/>
    <lineage>
        <taxon>Eukaryota</taxon>
        <taxon>Fungi</taxon>
        <taxon>Dikarya</taxon>
        <taxon>Ascomycota</taxon>
        <taxon>Pezizomycotina</taxon>
        <taxon>Dothideomycetes</taxon>
        <taxon>Dothideomycetidae</taxon>
        <taxon>Capnodiales</taxon>
        <taxon>Capnodiaceae</taxon>
        <taxon>Polychaeton</taxon>
    </lineage>
</organism>
<dbReference type="Proteomes" id="UP000799441">
    <property type="component" value="Unassembled WGS sequence"/>
</dbReference>
<evidence type="ECO:0000313" key="2">
    <source>
        <dbReference type="Proteomes" id="UP000799441"/>
    </source>
</evidence>
<gene>
    <name evidence="1" type="ORF">K431DRAFT_280357</name>
</gene>
<proteinExistence type="predicted"/>
<sequence length="77" mass="8646">MSKSRSTFCSRRTFFLNLPDLTSTSRNGKYPLSLASQPNTARKGQDQAWIALSAQQDGDAIYHCRERSAVGCYRKTV</sequence>
<keyword evidence="2" id="KW-1185">Reference proteome</keyword>
<protein>
    <submittedName>
        <fullName evidence="1">Uncharacterized protein</fullName>
    </submittedName>
</protein>
<accession>A0A9P4QK05</accession>
<dbReference type="AlphaFoldDB" id="A0A9P4QK05"/>